<sequence length="107" mass="11490">MSDDVLPSHRLAAPAGVRGKICSIMLSPDIPGVLNKLAISKTFRKCSIASSVLFPEKVLSQSDIVPAFIEGINVMDCNGCDIFPVLKLPFGISERIKHLCVATPSHD</sequence>
<reference evidence="1" key="1">
    <citation type="journal article" date="2022" name="Int. J. Mol. Sci.">
        <title>Draft Genome of Tanacetum Coccineum: Genomic Comparison of Closely Related Tanacetum-Family Plants.</title>
        <authorList>
            <person name="Yamashiro T."/>
            <person name="Shiraishi A."/>
            <person name="Nakayama K."/>
            <person name="Satake H."/>
        </authorList>
    </citation>
    <scope>NUCLEOTIDE SEQUENCE</scope>
</reference>
<evidence type="ECO:0000313" key="2">
    <source>
        <dbReference type="Proteomes" id="UP001151760"/>
    </source>
</evidence>
<accession>A0ABQ4WD58</accession>
<protein>
    <submittedName>
        <fullName evidence="1">Uncharacterized protein</fullName>
    </submittedName>
</protein>
<reference evidence="1" key="2">
    <citation type="submission" date="2022-01" db="EMBL/GenBank/DDBJ databases">
        <authorList>
            <person name="Yamashiro T."/>
            <person name="Shiraishi A."/>
            <person name="Satake H."/>
            <person name="Nakayama K."/>
        </authorList>
    </citation>
    <scope>NUCLEOTIDE SEQUENCE</scope>
</reference>
<proteinExistence type="predicted"/>
<name>A0ABQ4WD58_9ASTR</name>
<dbReference type="EMBL" id="BQNB010008540">
    <property type="protein sequence ID" value="GJS50782.1"/>
    <property type="molecule type" value="Genomic_DNA"/>
</dbReference>
<comment type="caution">
    <text evidence="1">The sequence shown here is derived from an EMBL/GenBank/DDBJ whole genome shotgun (WGS) entry which is preliminary data.</text>
</comment>
<evidence type="ECO:0000313" key="1">
    <source>
        <dbReference type="EMBL" id="GJS50782.1"/>
    </source>
</evidence>
<gene>
    <name evidence="1" type="ORF">Tco_0624144</name>
</gene>
<keyword evidence="2" id="KW-1185">Reference proteome</keyword>
<dbReference type="Proteomes" id="UP001151760">
    <property type="component" value="Unassembled WGS sequence"/>
</dbReference>
<organism evidence="1 2">
    <name type="scientific">Tanacetum coccineum</name>
    <dbReference type="NCBI Taxonomy" id="301880"/>
    <lineage>
        <taxon>Eukaryota</taxon>
        <taxon>Viridiplantae</taxon>
        <taxon>Streptophyta</taxon>
        <taxon>Embryophyta</taxon>
        <taxon>Tracheophyta</taxon>
        <taxon>Spermatophyta</taxon>
        <taxon>Magnoliopsida</taxon>
        <taxon>eudicotyledons</taxon>
        <taxon>Gunneridae</taxon>
        <taxon>Pentapetalae</taxon>
        <taxon>asterids</taxon>
        <taxon>campanulids</taxon>
        <taxon>Asterales</taxon>
        <taxon>Asteraceae</taxon>
        <taxon>Asteroideae</taxon>
        <taxon>Anthemideae</taxon>
        <taxon>Anthemidinae</taxon>
        <taxon>Tanacetum</taxon>
    </lineage>
</organism>